<keyword evidence="1" id="KW-0472">Membrane</keyword>
<evidence type="ECO:0000313" key="2">
    <source>
        <dbReference type="EMBL" id="MBB6057391.1"/>
    </source>
</evidence>
<dbReference type="AlphaFoldDB" id="A0A7W9SWY1"/>
<keyword evidence="1" id="KW-1133">Transmembrane helix</keyword>
<sequence>MKSKILSSRNVLILLTTIIIILISELYKSNYPKGGWVPAINLFNNISVAVLTGLLVGLYFDLVSRKEVYDDMLNNFNISKEVIRAGLINYFPSFSDFDFRGTLAKSNQIDMYLTYGQTLFNSHNDTLMNLARQKGKNINIYLAHEDNIFIPPLEQHWGNQNSQVSIKSKIVETKNMLTGAFNDLKSKKLLKAKIRIVFVKRHPVFYSFYRFDNELLLVPSKISHIKSIKPFAFLFRKTDDNNSVYNKCMEELSSVTSDPNFFEEYVFKP</sequence>
<proteinExistence type="predicted"/>
<keyword evidence="3" id="KW-1185">Reference proteome</keyword>
<feature type="transmembrane region" description="Helical" evidence="1">
    <location>
        <begin position="42"/>
        <end position="62"/>
    </location>
</feature>
<feature type="transmembrane region" description="Helical" evidence="1">
    <location>
        <begin position="12"/>
        <end position="30"/>
    </location>
</feature>
<accession>A0A7W9SWY1</accession>
<comment type="caution">
    <text evidence="2">The sequence shown here is derived from an EMBL/GenBank/DDBJ whole genome shotgun (WGS) entry which is preliminary data.</text>
</comment>
<name>A0A7W9SWY1_9BACT</name>
<gene>
    <name evidence="2" type="ORF">HNQ93_000221</name>
</gene>
<keyword evidence="1" id="KW-0812">Transmembrane</keyword>
<evidence type="ECO:0000256" key="1">
    <source>
        <dbReference type="SAM" id="Phobius"/>
    </source>
</evidence>
<protein>
    <submittedName>
        <fullName evidence="2">Uncharacterized protein YneF (UPF0154 family)</fullName>
    </submittedName>
</protein>
<evidence type="ECO:0000313" key="3">
    <source>
        <dbReference type="Proteomes" id="UP000532746"/>
    </source>
</evidence>
<dbReference type="EMBL" id="JACHGG010000001">
    <property type="protein sequence ID" value="MBB6057391.1"/>
    <property type="molecule type" value="Genomic_DNA"/>
</dbReference>
<organism evidence="2 3">
    <name type="scientific">Hymenobacter luteus</name>
    <dbReference type="NCBI Taxonomy" id="1411122"/>
    <lineage>
        <taxon>Bacteria</taxon>
        <taxon>Pseudomonadati</taxon>
        <taxon>Bacteroidota</taxon>
        <taxon>Cytophagia</taxon>
        <taxon>Cytophagales</taxon>
        <taxon>Hymenobacteraceae</taxon>
        <taxon>Hymenobacter</taxon>
    </lineage>
</organism>
<reference evidence="2 3" key="1">
    <citation type="submission" date="2020-08" db="EMBL/GenBank/DDBJ databases">
        <title>Genomic Encyclopedia of Type Strains, Phase IV (KMG-IV): sequencing the most valuable type-strain genomes for metagenomic binning, comparative biology and taxonomic classification.</title>
        <authorList>
            <person name="Goeker M."/>
        </authorList>
    </citation>
    <scope>NUCLEOTIDE SEQUENCE [LARGE SCALE GENOMIC DNA]</scope>
    <source>
        <strain evidence="2 3">DSM 26718</strain>
    </source>
</reference>
<dbReference type="RefSeq" id="WP_183402347.1">
    <property type="nucleotide sequence ID" value="NZ_JACHGG010000001.1"/>
</dbReference>
<dbReference type="Proteomes" id="UP000532746">
    <property type="component" value="Unassembled WGS sequence"/>
</dbReference>